<reference evidence="1" key="1">
    <citation type="submission" date="2022-10" db="EMBL/GenBank/DDBJ databases">
        <title>Sifting through the core-genome to identify putative cross-protective antigens against Riemerella anatipestifer.</title>
        <authorList>
            <person name="Zheng X."/>
            <person name="Zhang W."/>
        </authorList>
    </citation>
    <scope>NUCLEOTIDE SEQUENCE</scope>
    <source>
        <strain evidence="1">ZWRA178</strain>
    </source>
</reference>
<sequence length="977" mass="106693">MHKNYAHYDKKTTKFDFGHTPFAFLAQLQSFTISLTGTPEICTNNGTLSWTTSGTTANSSIVYSIYKTSDLSKAIETTSLLTFTGLPAGTYRVVATQTLSGTTQSNQATSNDFTIADQKTPITNVSSQVVSNETCGNDGSFRVTVTGGRSPYRYQILDDSNVVVSEFQDDANTYTFTGLKAGNHRYRVIDDCGTGFVRGREIQNQVSNFTEIVFKGTPTQDCEGVQLTYEGTRYYYARHIKLPLSIKMEYTNPNTGAIETVSGTDTNMPIIPYFKGVSQLQLKTTTTDACGRKVTQYNDFKYSASYNAFIGNTSGVCPGQYFSTYAVDTWQANYTLVSKYRVNFISAPQGFDPLVYNSNHGQLRTVHRYGSYSQALPEGTYKYQIIDECGNIQQENTLVITQPLFQLQVGQVGSCSSSAVTLSGYAKKSSSLETFPLINTRITSAPQAFIDQYEPLPYIIPDDAFVTQDGHKDAFLLIDIPPGAYTFSSETTCNSSVSTFDINASVNQQVDPTTRIEFNCAGQFKFIRDSGSGSIVDYQKFFPEKNAWGTSPMDAVPSYVGTFRSHPNEWNTQSAGKYRIISTPRFYREIVDNKIVARVCDPIVLKEFEIGATLTFSNAYAFACANGTYDVALSASGGTAPLTYAIVSSEANDATTIKDNGTNPIFEGLAGGTYFFRVYDQCGNFQTRKLDIAKLGRPGIRMVPVCASNELSLVVDGLDYLNYEWTKEGEPNNILSTTNVLNLGTYTADKAGIYHIRLSTNSATSCINTTLDLKLTEDALTAAKAGTGQTVNLTYDENMGTNLNLFDYLQGNYDGFGTWTETTTPSSSLLIGNQWRVSSAQSGTYSFKYTVTGACGGVTDTATVIINLAKVCYKKPVISAAGDALPTKVGITSLSRAGADAQGENWPMVREGGWIALESNTKGFVVNRVPFDTNGLPVGIPVANFVAGMMVYDTTNNCLKIYNGSIWSCFSTQTCPE</sequence>
<dbReference type="RefSeq" id="WP_064970890.1">
    <property type="nucleotide sequence ID" value="NZ_CP029760.1"/>
</dbReference>
<gene>
    <name evidence="1" type="ORF">OKE68_08510</name>
</gene>
<dbReference type="AlphaFoldDB" id="A0AAP3AS13"/>
<evidence type="ECO:0000313" key="1">
    <source>
        <dbReference type="EMBL" id="MCW0524354.1"/>
    </source>
</evidence>
<name>A0AAP3AS13_RIEAN</name>
<dbReference type="EMBL" id="JAOZYT010000055">
    <property type="protein sequence ID" value="MCW0524354.1"/>
    <property type="molecule type" value="Genomic_DNA"/>
</dbReference>
<accession>A0AAP3AS13</accession>
<proteinExistence type="predicted"/>
<organism evidence="1 2">
    <name type="scientific">Riemerella anatipestifer</name>
    <name type="common">Moraxella anatipestifer</name>
    <dbReference type="NCBI Taxonomy" id="34085"/>
    <lineage>
        <taxon>Bacteria</taxon>
        <taxon>Pseudomonadati</taxon>
        <taxon>Bacteroidota</taxon>
        <taxon>Flavobacteriia</taxon>
        <taxon>Flavobacteriales</taxon>
        <taxon>Weeksellaceae</taxon>
        <taxon>Riemerella</taxon>
    </lineage>
</organism>
<dbReference type="Pfam" id="PF13573">
    <property type="entry name" value="SprB"/>
    <property type="match status" value="1"/>
</dbReference>
<dbReference type="Proteomes" id="UP001207440">
    <property type="component" value="Unassembled WGS sequence"/>
</dbReference>
<comment type="caution">
    <text evidence="1">The sequence shown here is derived from an EMBL/GenBank/DDBJ whole genome shotgun (WGS) entry which is preliminary data.</text>
</comment>
<evidence type="ECO:0000313" key="2">
    <source>
        <dbReference type="Proteomes" id="UP001207440"/>
    </source>
</evidence>
<dbReference type="InterPro" id="IPR025667">
    <property type="entry name" value="SprB_repeat"/>
</dbReference>
<protein>
    <submittedName>
        <fullName evidence="1">SprB repeat-containing protein</fullName>
    </submittedName>
</protein>